<name>A0A3P7FET5_WUCBA</name>
<dbReference type="OrthoDB" id="5863778at2759"/>
<dbReference type="InterPro" id="IPR003582">
    <property type="entry name" value="ShKT_dom"/>
</dbReference>
<evidence type="ECO:0000313" key="3">
    <source>
        <dbReference type="EMBL" id="VDM09122.1"/>
    </source>
</evidence>
<comment type="caution">
    <text evidence="1">Lacks conserved residue(s) required for the propagation of feature annotation.</text>
</comment>
<dbReference type="PROSITE" id="PS51670">
    <property type="entry name" value="SHKT"/>
    <property type="match status" value="1"/>
</dbReference>
<dbReference type="FunCoup" id="A0A3P7FET5">
    <property type="interactions" value="3"/>
</dbReference>
<dbReference type="Proteomes" id="UP000270924">
    <property type="component" value="Unassembled WGS sequence"/>
</dbReference>
<evidence type="ECO:0000256" key="1">
    <source>
        <dbReference type="PROSITE-ProRule" id="PRU01005"/>
    </source>
</evidence>
<dbReference type="Gene3D" id="1.10.10.1940">
    <property type="match status" value="2"/>
</dbReference>
<feature type="domain" description="ShKT" evidence="2">
    <location>
        <begin position="144"/>
        <end position="183"/>
    </location>
</feature>
<dbReference type="PANTHER" id="PTHR46219:SF5">
    <property type="entry name" value="SHKT DOMAIN-CONTAINING PROTEIN"/>
    <property type="match status" value="1"/>
</dbReference>
<dbReference type="EMBL" id="UYWW01000704">
    <property type="protein sequence ID" value="VDM09122.1"/>
    <property type="molecule type" value="Genomic_DNA"/>
</dbReference>
<dbReference type="InParanoid" id="A0A3P7FET5"/>
<keyword evidence="4" id="KW-1185">Reference proteome</keyword>
<dbReference type="Pfam" id="PF01549">
    <property type="entry name" value="ShK"/>
    <property type="match status" value="2"/>
</dbReference>
<gene>
    <name evidence="3" type="ORF">WBA_LOCUS2508</name>
</gene>
<dbReference type="AlphaFoldDB" id="A0A3P7FET5"/>
<proteinExistence type="predicted"/>
<accession>A0A3P7FET5</accession>
<sequence>MLGSDDCYEDQCYEVVGDCNENNECEHEDSKCVNSEKKANICIWLKTPKVDDDVTVPSITTPSITIPDITVPLTTIPSAYLAVLPTITPEICQDKAAPGKPSDCPLYSHLCYDPIYAELMKDQCIKTCGFCDSEISTTSTSSICEDKKGIDGKSNCKDVKHLCNVPLYVPLISIQCPLTCGLC</sequence>
<protein>
    <recommendedName>
        <fullName evidence="2">ShKT domain-containing protein</fullName>
    </recommendedName>
</protein>
<dbReference type="OMA" id="ECEHEDS"/>
<dbReference type="SMART" id="SM00254">
    <property type="entry name" value="ShKT"/>
    <property type="match status" value="2"/>
</dbReference>
<dbReference type="PANTHER" id="PTHR46219">
    <property type="entry name" value="PROTEIN CBG11138"/>
    <property type="match status" value="1"/>
</dbReference>
<organism evidence="3 4">
    <name type="scientific">Wuchereria bancrofti</name>
    <dbReference type="NCBI Taxonomy" id="6293"/>
    <lineage>
        <taxon>Eukaryota</taxon>
        <taxon>Metazoa</taxon>
        <taxon>Ecdysozoa</taxon>
        <taxon>Nematoda</taxon>
        <taxon>Chromadorea</taxon>
        <taxon>Rhabditida</taxon>
        <taxon>Spirurina</taxon>
        <taxon>Spiruromorpha</taxon>
        <taxon>Filarioidea</taxon>
        <taxon>Onchocercidae</taxon>
        <taxon>Wuchereria</taxon>
    </lineage>
</organism>
<evidence type="ECO:0000259" key="2">
    <source>
        <dbReference type="PROSITE" id="PS51670"/>
    </source>
</evidence>
<reference evidence="3 4" key="1">
    <citation type="submission" date="2018-11" db="EMBL/GenBank/DDBJ databases">
        <authorList>
            <consortium name="Pathogen Informatics"/>
        </authorList>
    </citation>
    <scope>NUCLEOTIDE SEQUENCE [LARGE SCALE GENOMIC DNA]</scope>
</reference>
<evidence type="ECO:0000313" key="4">
    <source>
        <dbReference type="Proteomes" id="UP000270924"/>
    </source>
</evidence>